<dbReference type="KEGG" id="sgbi:P3F81_02620"/>
<reference evidence="2" key="1">
    <citation type="submission" date="2023-03" db="EMBL/GenBank/DDBJ databases">
        <title>Selenobaculum gbiensis gen. nov. sp. nov., a new bacterium isolated from the gut microbiota of IBD patient.</title>
        <authorList>
            <person name="Yeo S."/>
            <person name="Park H."/>
            <person name="Huh C.S."/>
        </authorList>
    </citation>
    <scope>NUCLEOTIDE SEQUENCE</scope>
    <source>
        <strain evidence="2">ICN-92133</strain>
    </source>
</reference>
<dbReference type="InterPro" id="IPR036515">
    <property type="entry name" value="Transposase_17_sf"/>
</dbReference>
<dbReference type="Gene3D" id="3.30.70.1290">
    <property type="entry name" value="Transposase IS200-like"/>
    <property type="match status" value="1"/>
</dbReference>
<proteinExistence type="predicted"/>
<dbReference type="EMBL" id="CP120678">
    <property type="protein sequence ID" value="WIW71245.1"/>
    <property type="molecule type" value="Genomic_DNA"/>
</dbReference>
<dbReference type="PANTHER" id="PTHR34322">
    <property type="entry name" value="TRANSPOSASE, Y1_TNP DOMAIN-CONTAINING"/>
    <property type="match status" value="1"/>
</dbReference>
<dbReference type="GO" id="GO:0006313">
    <property type="term" value="P:DNA transposition"/>
    <property type="evidence" value="ECO:0007669"/>
    <property type="project" value="InterPro"/>
</dbReference>
<dbReference type="SUPFAM" id="SSF143422">
    <property type="entry name" value="Transposase IS200-like"/>
    <property type="match status" value="1"/>
</dbReference>
<evidence type="ECO:0000259" key="1">
    <source>
        <dbReference type="SMART" id="SM01321"/>
    </source>
</evidence>
<dbReference type="GO" id="GO:0004803">
    <property type="term" value="F:transposase activity"/>
    <property type="evidence" value="ECO:0007669"/>
    <property type="project" value="InterPro"/>
</dbReference>
<name>A0A9Y2AGF3_9FIRM</name>
<evidence type="ECO:0000313" key="3">
    <source>
        <dbReference type="Proteomes" id="UP001243623"/>
    </source>
</evidence>
<dbReference type="PANTHER" id="PTHR34322:SF2">
    <property type="entry name" value="TRANSPOSASE IS200-LIKE DOMAIN-CONTAINING PROTEIN"/>
    <property type="match status" value="1"/>
</dbReference>
<dbReference type="RefSeq" id="WP_147666585.1">
    <property type="nucleotide sequence ID" value="NZ_CP120678.1"/>
</dbReference>
<dbReference type="GO" id="GO:0003677">
    <property type="term" value="F:DNA binding"/>
    <property type="evidence" value="ECO:0007669"/>
    <property type="project" value="InterPro"/>
</dbReference>
<accession>A0A9Y2AGF3</accession>
<feature type="domain" description="Transposase IS200-like" evidence="1">
    <location>
        <begin position="9"/>
        <end position="124"/>
    </location>
</feature>
<gene>
    <name evidence="2" type="ORF">P3F81_02620</name>
</gene>
<protein>
    <submittedName>
        <fullName evidence="2">Transposase</fullName>
    </submittedName>
</protein>
<keyword evidence="3" id="KW-1185">Reference proteome</keyword>
<dbReference type="InterPro" id="IPR002686">
    <property type="entry name" value="Transposase_17"/>
</dbReference>
<sequence>MSREARRLSESGFYHVVFRGINHQNIFEEEQDFKYMLDILKDLKQEMQFEIHAYCLMANHVHILLKEAHLGDISTIIKRLLTKYVMKFNKKYQRSGALIGSRYKSKVVEIDEYFIPLIVYIHQNPLKAGIIKRLESYKYSSFNEYRGKQEFVDVKLSLEMLGMKEWIKAHEKMVENEFEVEGRKKLNEQEIRQIIIKNTNNIEPHKIGSFEIIERNKILRKLKKLGLSIREIERVTGISRDIIARC</sequence>
<dbReference type="SMART" id="SM01321">
    <property type="entry name" value="Y1_Tnp"/>
    <property type="match status" value="1"/>
</dbReference>
<dbReference type="AlphaFoldDB" id="A0A9Y2AGF3"/>
<dbReference type="Pfam" id="PF01797">
    <property type="entry name" value="Y1_Tnp"/>
    <property type="match status" value="1"/>
</dbReference>
<dbReference type="Proteomes" id="UP001243623">
    <property type="component" value="Chromosome"/>
</dbReference>
<evidence type="ECO:0000313" key="2">
    <source>
        <dbReference type="EMBL" id="WIW71245.1"/>
    </source>
</evidence>
<organism evidence="2 3">
    <name type="scientific">Selenobaculum gibii</name>
    <dbReference type="NCBI Taxonomy" id="3054208"/>
    <lineage>
        <taxon>Bacteria</taxon>
        <taxon>Bacillati</taxon>
        <taxon>Bacillota</taxon>
        <taxon>Negativicutes</taxon>
        <taxon>Selenomonadales</taxon>
        <taxon>Selenomonadaceae</taxon>
        <taxon>Selenobaculum</taxon>
    </lineage>
</organism>